<protein>
    <submittedName>
        <fullName evidence="5">Class I SAM-dependent methyltransferase</fullName>
        <ecNumber evidence="5">2.1.1.-</ecNumber>
    </submittedName>
</protein>
<dbReference type="InterPro" id="IPR051052">
    <property type="entry name" value="Diverse_substrate_MTase"/>
</dbReference>
<evidence type="ECO:0000256" key="1">
    <source>
        <dbReference type="ARBA" id="ARBA00008361"/>
    </source>
</evidence>
<keyword evidence="6" id="KW-1185">Reference proteome</keyword>
<dbReference type="Pfam" id="PF08241">
    <property type="entry name" value="Methyltransf_11"/>
    <property type="match status" value="1"/>
</dbReference>
<dbReference type="RefSeq" id="WP_330090837.1">
    <property type="nucleotide sequence ID" value="NZ_JAUZMY010000005.1"/>
</dbReference>
<proteinExistence type="inferred from homology"/>
<comment type="caution">
    <text evidence="5">The sequence shown here is derived from an EMBL/GenBank/DDBJ whole genome shotgun (WGS) entry which is preliminary data.</text>
</comment>
<reference evidence="5 6" key="1">
    <citation type="submission" date="2023-08" db="EMBL/GenBank/DDBJ databases">
        <authorList>
            <person name="Girao M."/>
            <person name="Carvalho M.F."/>
        </authorList>
    </citation>
    <scope>NUCLEOTIDE SEQUENCE [LARGE SCALE GENOMIC DNA]</scope>
    <source>
        <strain evidence="5 6">CT-R113</strain>
    </source>
</reference>
<dbReference type="Proteomes" id="UP001356095">
    <property type="component" value="Unassembled WGS sequence"/>
</dbReference>
<dbReference type="EMBL" id="JAUZMY010000005">
    <property type="protein sequence ID" value="MEE2037043.1"/>
    <property type="molecule type" value="Genomic_DNA"/>
</dbReference>
<evidence type="ECO:0000256" key="3">
    <source>
        <dbReference type="ARBA" id="ARBA00022679"/>
    </source>
</evidence>
<dbReference type="EC" id="2.1.1.-" evidence="5"/>
<keyword evidence="3 5" id="KW-0808">Transferase</keyword>
<dbReference type="GO" id="GO:0008168">
    <property type="term" value="F:methyltransferase activity"/>
    <property type="evidence" value="ECO:0007669"/>
    <property type="project" value="UniProtKB-KW"/>
</dbReference>
<dbReference type="InterPro" id="IPR013216">
    <property type="entry name" value="Methyltransf_11"/>
</dbReference>
<dbReference type="PANTHER" id="PTHR44942:SF4">
    <property type="entry name" value="METHYLTRANSFERASE TYPE 11 DOMAIN-CONTAINING PROTEIN"/>
    <property type="match status" value="1"/>
</dbReference>
<evidence type="ECO:0000313" key="6">
    <source>
        <dbReference type="Proteomes" id="UP001356095"/>
    </source>
</evidence>
<sequence length="269" mass="29627">MDASPPTHGPGGHATSFGALADVYDRVRPPYPAAAVRWALGDRPLDVVDVGAGTGLLTRRLHSLGHRCTAVDPDPRMRAALARRTPAARVLHGSAESVPLPDGYADAILAAECHHWFDPPAAHAETARLLRPDGVFVVMWQLRDQSTPWVAALTEVLRPYDDTGATTVAPPEPGRHFGPFAERRFAFGVEHTRESLLDLYRSHSFHIAAGHRRRALLERDLVRLVDTHPDLRDRTRFTLPYVTRVHRSSVASVADPVSAERRPGADRSR</sequence>
<comment type="similarity">
    <text evidence="1">Belongs to the methyltransferase superfamily.</text>
</comment>
<accession>A0ABU7K478</accession>
<gene>
    <name evidence="5" type="ORF">Q8791_07400</name>
</gene>
<dbReference type="Gene3D" id="3.40.50.150">
    <property type="entry name" value="Vaccinia Virus protein VP39"/>
    <property type="match status" value="1"/>
</dbReference>
<dbReference type="CDD" id="cd02440">
    <property type="entry name" value="AdoMet_MTases"/>
    <property type="match status" value="1"/>
</dbReference>
<feature type="domain" description="Methyltransferase type 11" evidence="4">
    <location>
        <begin position="48"/>
        <end position="138"/>
    </location>
</feature>
<keyword evidence="2 5" id="KW-0489">Methyltransferase</keyword>
<dbReference type="SUPFAM" id="SSF53335">
    <property type="entry name" value="S-adenosyl-L-methionine-dependent methyltransferases"/>
    <property type="match status" value="1"/>
</dbReference>
<evidence type="ECO:0000313" key="5">
    <source>
        <dbReference type="EMBL" id="MEE2037043.1"/>
    </source>
</evidence>
<name>A0ABU7K478_9ACTN</name>
<dbReference type="GO" id="GO:0032259">
    <property type="term" value="P:methylation"/>
    <property type="evidence" value="ECO:0007669"/>
    <property type="project" value="UniProtKB-KW"/>
</dbReference>
<organism evidence="5 6">
    <name type="scientific">Nocardiopsis codii</name>
    <dbReference type="NCBI Taxonomy" id="3065942"/>
    <lineage>
        <taxon>Bacteria</taxon>
        <taxon>Bacillati</taxon>
        <taxon>Actinomycetota</taxon>
        <taxon>Actinomycetes</taxon>
        <taxon>Streptosporangiales</taxon>
        <taxon>Nocardiopsidaceae</taxon>
        <taxon>Nocardiopsis</taxon>
    </lineage>
</organism>
<evidence type="ECO:0000259" key="4">
    <source>
        <dbReference type="Pfam" id="PF08241"/>
    </source>
</evidence>
<dbReference type="InterPro" id="IPR029063">
    <property type="entry name" value="SAM-dependent_MTases_sf"/>
</dbReference>
<evidence type="ECO:0000256" key="2">
    <source>
        <dbReference type="ARBA" id="ARBA00022603"/>
    </source>
</evidence>
<dbReference type="PANTHER" id="PTHR44942">
    <property type="entry name" value="METHYLTRANSF_11 DOMAIN-CONTAINING PROTEIN"/>
    <property type="match status" value="1"/>
</dbReference>